<accession>A0ABV3QIR9</accession>
<evidence type="ECO:0000313" key="2">
    <source>
        <dbReference type="EMBL" id="MEW9573733.1"/>
    </source>
</evidence>
<feature type="transmembrane region" description="Helical" evidence="1">
    <location>
        <begin position="6"/>
        <end position="34"/>
    </location>
</feature>
<dbReference type="Proteomes" id="UP001556220">
    <property type="component" value="Unassembled WGS sequence"/>
</dbReference>
<sequence length="113" mass="12473">MTMKSSMIFLMVLLGESPMLLAALIGSVVTLVLWRRAPRSAMLVLIVCMVELATVFFGVWMQGWWFPAAARDAGRLTPHLAHLMSMWGVCRSMWHGAAVGLLIWAAFAGRPKA</sequence>
<dbReference type="RefSeq" id="WP_367855790.1">
    <property type="nucleotide sequence ID" value="NZ_JBFOHK010000006.1"/>
</dbReference>
<organism evidence="2 3">
    <name type="scientific">Rhodanobacter lycopersici</name>
    <dbReference type="NCBI Taxonomy" id="3162487"/>
    <lineage>
        <taxon>Bacteria</taxon>
        <taxon>Pseudomonadati</taxon>
        <taxon>Pseudomonadota</taxon>
        <taxon>Gammaproteobacteria</taxon>
        <taxon>Lysobacterales</taxon>
        <taxon>Rhodanobacteraceae</taxon>
        <taxon>Rhodanobacter</taxon>
    </lineage>
</organism>
<keyword evidence="1" id="KW-0472">Membrane</keyword>
<evidence type="ECO:0000313" key="3">
    <source>
        <dbReference type="Proteomes" id="UP001556220"/>
    </source>
</evidence>
<keyword evidence="1" id="KW-1133">Transmembrane helix</keyword>
<gene>
    <name evidence="2" type="ORF">ABQJ54_18415</name>
</gene>
<dbReference type="EMBL" id="JBFOHK010000006">
    <property type="protein sequence ID" value="MEW9573733.1"/>
    <property type="molecule type" value="Genomic_DNA"/>
</dbReference>
<evidence type="ECO:0000256" key="1">
    <source>
        <dbReference type="SAM" id="Phobius"/>
    </source>
</evidence>
<keyword evidence="1" id="KW-0812">Transmembrane</keyword>
<feature type="transmembrane region" description="Helical" evidence="1">
    <location>
        <begin position="41"/>
        <end position="66"/>
    </location>
</feature>
<protein>
    <submittedName>
        <fullName evidence="2">Uncharacterized protein</fullName>
    </submittedName>
</protein>
<reference evidence="2 3" key="1">
    <citation type="submission" date="2024-06" db="EMBL/GenBank/DDBJ databases">
        <authorList>
            <person name="Woo H."/>
        </authorList>
    </citation>
    <scope>NUCLEOTIDE SEQUENCE [LARGE SCALE GENOMIC DNA]</scope>
    <source>
        <strain evidence="2 3">Si-c</strain>
    </source>
</reference>
<comment type="caution">
    <text evidence="2">The sequence shown here is derived from an EMBL/GenBank/DDBJ whole genome shotgun (WGS) entry which is preliminary data.</text>
</comment>
<feature type="transmembrane region" description="Helical" evidence="1">
    <location>
        <begin position="86"/>
        <end position="107"/>
    </location>
</feature>
<name>A0ABV3QIR9_9GAMM</name>
<keyword evidence="3" id="KW-1185">Reference proteome</keyword>
<proteinExistence type="predicted"/>